<feature type="chain" id="PRO_5040165368" evidence="2">
    <location>
        <begin position="20"/>
        <end position="298"/>
    </location>
</feature>
<keyword evidence="2" id="KW-0732">Signal</keyword>
<keyword evidence="1" id="KW-0812">Transmembrane</keyword>
<keyword evidence="1" id="KW-1133">Transmembrane helix</keyword>
<feature type="transmembrane region" description="Helical" evidence="1">
    <location>
        <begin position="279"/>
        <end position="296"/>
    </location>
</feature>
<organism evidence="3 4">
    <name type="scientific">Seminavis robusta</name>
    <dbReference type="NCBI Taxonomy" id="568900"/>
    <lineage>
        <taxon>Eukaryota</taxon>
        <taxon>Sar</taxon>
        <taxon>Stramenopiles</taxon>
        <taxon>Ochrophyta</taxon>
        <taxon>Bacillariophyta</taxon>
        <taxon>Bacillariophyceae</taxon>
        <taxon>Bacillariophycidae</taxon>
        <taxon>Naviculales</taxon>
        <taxon>Naviculaceae</taxon>
        <taxon>Seminavis</taxon>
    </lineage>
</organism>
<dbReference type="EMBL" id="CAICTM010000104">
    <property type="protein sequence ID" value="CAB9501307.1"/>
    <property type="molecule type" value="Genomic_DNA"/>
</dbReference>
<evidence type="ECO:0000256" key="2">
    <source>
        <dbReference type="SAM" id="SignalP"/>
    </source>
</evidence>
<dbReference type="Proteomes" id="UP001153069">
    <property type="component" value="Unassembled WGS sequence"/>
</dbReference>
<gene>
    <name evidence="3" type="ORF">SEMRO_105_G053100.1</name>
</gene>
<proteinExistence type="predicted"/>
<keyword evidence="1" id="KW-0472">Membrane</keyword>
<comment type="caution">
    <text evidence="3">The sequence shown here is derived from an EMBL/GenBank/DDBJ whole genome shotgun (WGS) entry which is preliminary data.</text>
</comment>
<evidence type="ECO:0000256" key="1">
    <source>
        <dbReference type="SAM" id="Phobius"/>
    </source>
</evidence>
<accession>A0A9N8DEH3</accession>
<feature type="signal peptide" evidence="2">
    <location>
        <begin position="1"/>
        <end position="19"/>
    </location>
</feature>
<dbReference type="PROSITE" id="PS51257">
    <property type="entry name" value="PROKAR_LIPOPROTEIN"/>
    <property type="match status" value="1"/>
</dbReference>
<feature type="transmembrane region" description="Helical" evidence="1">
    <location>
        <begin position="250"/>
        <end position="267"/>
    </location>
</feature>
<evidence type="ECO:0000313" key="4">
    <source>
        <dbReference type="Proteomes" id="UP001153069"/>
    </source>
</evidence>
<evidence type="ECO:0000313" key="3">
    <source>
        <dbReference type="EMBL" id="CAB9501307.1"/>
    </source>
</evidence>
<sequence length="298" mass="30315">MRTFLLSTTTILLLGSCAAQTVSALKIPTNPTTPTKSSSALLSIPRGGAGPLDAHANTVAKTALALGGIQGAFNLLCAEAVLEGYGWSTSNAQNVIAVKGAGFAALANTWMNYQYLVAGADSNTALCSGLAVHWIGGLAALINKDPAKTGTKASGVAAWLAIDSAVLYGLSKNADWATNYGIKAIAVLALLSGGLMAADPARGLQLYGRNAAAPPLSTETALMVEAHGAILSGGGAMMLAVASGIEATKVVGYAFIPFTLALIKSVFITKQYQKAGMDTAPFIGWIAMTAVFVGTLCF</sequence>
<reference evidence="3" key="1">
    <citation type="submission" date="2020-06" db="EMBL/GenBank/DDBJ databases">
        <authorList>
            <consortium name="Plant Systems Biology data submission"/>
        </authorList>
    </citation>
    <scope>NUCLEOTIDE SEQUENCE</scope>
    <source>
        <strain evidence="3">D6</strain>
    </source>
</reference>
<name>A0A9N8DEH3_9STRA</name>
<keyword evidence="4" id="KW-1185">Reference proteome</keyword>
<protein>
    <submittedName>
        <fullName evidence="3">Uncharacterized protein</fullName>
    </submittedName>
</protein>
<dbReference type="AlphaFoldDB" id="A0A9N8DEH3"/>